<evidence type="ECO:0000313" key="2">
    <source>
        <dbReference type="EMBL" id="EJB76389.1"/>
    </source>
</evidence>
<dbReference type="Pfam" id="PF16357">
    <property type="entry name" value="PepSY_TM_like_2"/>
    <property type="match status" value="1"/>
</dbReference>
<protein>
    <submittedName>
        <fullName evidence="2">Integral membrane protein</fullName>
    </submittedName>
</protein>
<feature type="transmembrane region" description="Helical" evidence="1">
    <location>
        <begin position="157"/>
        <end position="179"/>
    </location>
</feature>
<dbReference type="Proteomes" id="UP000005323">
    <property type="component" value="Unassembled WGS sequence"/>
</dbReference>
<organism evidence="2 3">
    <name type="scientific">Helicobacter pylori Hp A-26</name>
    <dbReference type="NCBI Taxonomy" id="992056"/>
    <lineage>
        <taxon>Bacteria</taxon>
        <taxon>Pseudomonadati</taxon>
        <taxon>Campylobacterota</taxon>
        <taxon>Epsilonproteobacteria</taxon>
        <taxon>Campylobacterales</taxon>
        <taxon>Helicobacteraceae</taxon>
        <taxon>Helicobacter</taxon>
    </lineage>
</organism>
<comment type="caution">
    <text evidence="2">The sequence shown here is derived from an EMBL/GenBank/DDBJ whole genome shotgun (WGS) entry which is preliminary data.</text>
</comment>
<reference evidence="2 3" key="1">
    <citation type="journal article" date="2013" name="Pathog. Dis.">
        <title>Genome sequences of 65 Helicobacter pylori strains isolated from asymptomatic individuals and patients with gastric cancer, peptic ulcer disease, or gastritis.</title>
        <authorList>
            <person name="Blanchard T.G."/>
            <person name="Czinn S.J."/>
            <person name="Correa P."/>
            <person name="Nakazawa T."/>
            <person name="Keelan M."/>
            <person name="Morningstar L."/>
            <person name="Santana-Cruz I."/>
            <person name="Maroo A."/>
            <person name="McCracken C."/>
            <person name="Shefchek K."/>
            <person name="Daugherty S."/>
            <person name="Song Y."/>
            <person name="Fraser C.M."/>
            <person name="Fricke W.F."/>
        </authorList>
    </citation>
    <scope>NUCLEOTIDE SEQUENCE [LARGE SCALE GENOMIC DNA]</scope>
    <source>
        <strain evidence="2 3">Hp A-26</strain>
    </source>
</reference>
<accession>I9U7A2</accession>
<keyword evidence="1" id="KW-0812">Transmembrane</keyword>
<keyword evidence="1" id="KW-0472">Membrane</keyword>
<dbReference type="AlphaFoldDB" id="I9U7A2"/>
<dbReference type="EMBL" id="AKOV01000001">
    <property type="protein sequence ID" value="EJB76389.1"/>
    <property type="molecule type" value="Genomic_DNA"/>
</dbReference>
<evidence type="ECO:0000256" key="1">
    <source>
        <dbReference type="SAM" id="Phobius"/>
    </source>
</evidence>
<sequence length="185" mass="21209">MTAMMRYFHIYATTFFFPLALLFAISGLSLLFGVRQDTGATIKEWVLEKSLKKEERLDFLKDFLKENHIATPKKIEPREHRGALIIGTPLYEINLETKGDQTKIKTIERGFLGVLIMLHKAKVGVVFKALLGIFCVFLLLFYLSAFLMVAFKDTKRMFISVLIGSIVFFGAIYWSLYGFKISALF</sequence>
<gene>
    <name evidence="2" type="ORF">HPHPA26_0275</name>
</gene>
<dbReference type="RefSeq" id="WP_000126197.1">
    <property type="nucleotide sequence ID" value="NZ_AKOV01000001.1"/>
</dbReference>
<dbReference type="InterPro" id="IPR032307">
    <property type="entry name" value="PepSY_TM-like_2"/>
</dbReference>
<evidence type="ECO:0000313" key="3">
    <source>
        <dbReference type="Proteomes" id="UP000005323"/>
    </source>
</evidence>
<feature type="transmembrane region" description="Helical" evidence="1">
    <location>
        <begin position="125"/>
        <end position="151"/>
    </location>
</feature>
<proteinExistence type="predicted"/>
<feature type="transmembrane region" description="Helical" evidence="1">
    <location>
        <begin position="15"/>
        <end position="34"/>
    </location>
</feature>
<dbReference type="PATRIC" id="fig|992056.3.peg.272"/>
<name>I9U7A2_HELPX</name>
<keyword evidence="1" id="KW-1133">Transmembrane helix</keyword>